<feature type="region of interest" description="Disordered" evidence="1">
    <location>
        <begin position="1"/>
        <end position="37"/>
    </location>
</feature>
<sequence length="117" mass="12924">MSRSADGPDLNAPTDADPSPDQGPPTGEEVDAQARQRLPAEVRMGEDIARAMAHHPPERGAEEIATHIRKFWNPRMRASIIGRMERGEPMDELLRSGVELYRQGEIDRQEVAEPSGG</sequence>
<evidence type="ECO:0000256" key="1">
    <source>
        <dbReference type="SAM" id="MobiDB-lite"/>
    </source>
</evidence>
<gene>
    <name evidence="2" type="ORF">SGUI_2240</name>
</gene>
<dbReference type="RefSeq" id="WP_083190653.1">
    <property type="nucleotide sequence ID" value="NZ_CP014989.1"/>
</dbReference>
<dbReference type="KEGG" id="serj:SGUI_2240"/>
<evidence type="ECO:0000313" key="2">
    <source>
        <dbReference type="EMBL" id="ANS79636.1"/>
    </source>
</evidence>
<name>A0A1B1NDY9_9MICO</name>
<dbReference type="OrthoDB" id="7409377at2"/>
<accession>A0A1B1NDY9</accession>
<protein>
    <recommendedName>
        <fullName evidence="4">NAD-dependent formate dehydrogenase delta subunit</fullName>
    </recommendedName>
</protein>
<organism evidence="2 3">
    <name type="scientific">Serinicoccus hydrothermalis</name>
    <dbReference type="NCBI Taxonomy" id="1758689"/>
    <lineage>
        <taxon>Bacteria</taxon>
        <taxon>Bacillati</taxon>
        <taxon>Actinomycetota</taxon>
        <taxon>Actinomycetes</taxon>
        <taxon>Micrococcales</taxon>
        <taxon>Ornithinimicrobiaceae</taxon>
        <taxon>Serinicoccus</taxon>
    </lineage>
</organism>
<proteinExistence type="predicted"/>
<dbReference type="InterPro" id="IPR021074">
    <property type="entry name" value="Formate_DH_dsu"/>
</dbReference>
<evidence type="ECO:0000313" key="3">
    <source>
        <dbReference type="Proteomes" id="UP000092482"/>
    </source>
</evidence>
<dbReference type="Pfam" id="PF11390">
    <property type="entry name" value="FdsD"/>
    <property type="match status" value="1"/>
</dbReference>
<dbReference type="EMBL" id="CP014989">
    <property type="protein sequence ID" value="ANS79636.1"/>
    <property type="molecule type" value="Genomic_DNA"/>
</dbReference>
<dbReference type="STRING" id="1758689.SGUI_2240"/>
<dbReference type="AlphaFoldDB" id="A0A1B1NDY9"/>
<dbReference type="Proteomes" id="UP000092482">
    <property type="component" value="Chromosome"/>
</dbReference>
<evidence type="ECO:0008006" key="4">
    <source>
        <dbReference type="Google" id="ProtNLM"/>
    </source>
</evidence>
<keyword evidence="3" id="KW-1185">Reference proteome</keyword>
<reference evidence="2 3" key="1">
    <citation type="submission" date="2016-03" db="EMBL/GenBank/DDBJ databases">
        <title>Shallow-sea hydrothermal system.</title>
        <authorList>
            <person name="Tang K."/>
        </authorList>
    </citation>
    <scope>NUCLEOTIDE SEQUENCE [LARGE SCALE GENOMIC DNA]</scope>
    <source>
        <strain evidence="2 3">JLT9</strain>
    </source>
</reference>